<dbReference type="Proteomes" id="UP001063698">
    <property type="component" value="Chromosome"/>
</dbReference>
<dbReference type="InterPro" id="IPR038469">
    <property type="entry name" value="tRNAHis_GuaTrfase_Thg1_sf"/>
</dbReference>
<dbReference type="EMBL" id="CP006868">
    <property type="protein sequence ID" value="UXD21256.1"/>
    <property type="molecule type" value="Genomic_DNA"/>
</dbReference>
<keyword evidence="2" id="KW-0548">Nucleotidyltransferase</keyword>
<gene>
    <name evidence="2" type="ORF">IPA_01845</name>
</gene>
<dbReference type="InterPro" id="IPR024956">
    <property type="entry name" value="tRNAHis_GuaTrfase_cat"/>
</dbReference>
<feature type="domain" description="tRNAHis guanylyltransferase catalytic" evidence="1">
    <location>
        <begin position="19"/>
        <end position="132"/>
    </location>
</feature>
<accession>A0A977PJ49</accession>
<name>A0A977PJ49_9CREN</name>
<keyword evidence="2" id="KW-0808">Transferase</keyword>
<keyword evidence="3" id="KW-1185">Reference proteome</keyword>
<proteinExistence type="predicted"/>
<dbReference type="Gene3D" id="3.30.70.3000">
    <property type="match status" value="1"/>
</dbReference>
<reference evidence="2" key="1">
    <citation type="submission" date="2013-11" db="EMBL/GenBank/DDBJ databases">
        <title>Comparative genomics of Ignicoccus.</title>
        <authorList>
            <person name="Podar M."/>
        </authorList>
    </citation>
    <scope>NUCLEOTIDE SEQUENCE</scope>
    <source>
        <strain evidence="2">DSM 13166</strain>
    </source>
</reference>
<dbReference type="Pfam" id="PF04446">
    <property type="entry name" value="Thg1"/>
    <property type="match status" value="1"/>
</dbReference>
<dbReference type="AlphaFoldDB" id="A0A977PJ49"/>
<dbReference type="GO" id="GO:0006400">
    <property type="term" value="P:tRNA modification"/>
    <property type="evidence" value="ECO:0007669"/>
    <property type="project" value="InterPro"/>
</dbReference>
<evidence type="ECO:0000313" key="2">
    <source>
        <dbReference type="EMBL" id="UXD21256.1"/>
    </source>
</evidence>
<organism evidence="2 3">
    <name type="scientific">Ignicoccus pacificus DSM 13166</name>
    <dbReference type="NCBI Taxonomy" id="940294"/>
    <lineage>
        <taxon>Archaea</taxon>
        <taxon>Thermoproteota</taxon>
        <taxon>Thermoprotei</taxon>
        <taxon>Desulfurococcales</taxon>
        <taxon>Desulfurococcaceae</taxon>
        <taxon>Ignicoccus</taxon>
    </lineage>
</organism>
<evidence type="ECO:0000313" key="3">
    <source>
        <dbReference type="Proteomes" id="UP001063698"/>
    </source>
</evidence>
<evidence type="ECO:0000259" key="1">
    <source>
        <dbReference type="Pfam" id="PF04446"/>
    </source>
</evidence>
<dbReference type="KEGG" id="ipc:IPA_01845"/>
<dbReference type="GO" id="GO:0008193">
    <property type="term" value="F:tRNA guanylyltransferase activity"/>
    <property type="evidence" value="ECO:0007669"/>
    <property type="project" value="InterPro"/>
</dbReference>
<protein>
    <submittedName>
        <fullName evidence="2">tRNA (His) guanylyltransferase-like protein</fullName>
    </submittedName>
</protein>
<sequence length="221" mass="25485">MIRLDPLKEALRDIPYVWEEMKEAEIFQKVKVEEPPFIFRADGVGFGKYFEEIGSPRDETVHRALVNASKKLLEVYSCSQAYVSSDEVSVLCEHLIYGGRVEKIDSTFSSLLGAFFSVEVSPLPPGWFDGRTIVGISWKSYLRWRLKVTLCNYVSLITRKPCRKGMEEVKEVPEMALGTLIVWREYEKEGYNPMTGERVKVKRRRLEELRGEDLLRAILGP</sequence>
<dbReference type="GO" id="GO:0000287">
    <property type="term" value="F:magnesium ion binding"/>
    <property type="evidence" value="ECO:0007669"/>
    <property type="project" value="InterPro"/>
</dbReference>